<dbReference type="EMBL" id="WNJL01000037">
    <property type="protein sequence ID" value="NDU43265.1"/>
    <property type="molecule type" value="Genomic_DNA"/>
</dbReference>
<dbReference type="EMBL" id="WNJL01000017">
    <property type="protein sequence ID" value="NDU41855.1"/>
    <property type="molecule type" value="Genomic_DNA"/>
</dbReference>
<gene>
    <name evidence="2" type="ORF">GL267_04105</name>
    <name evidence="3" type="ORF">GL267_11660</name>
</gene>
<dbReference type="AlphaFoldDB" id="A0A845UD36"/>
<feature type="signal peptide" evidence="1">
    <location>
        <begin position="1"/>
        <end position="25"/>
    </location>
</feature>
<sequence length="175" mass="19538">MTRVLRWVTAALAWFALGIAQSASAASMKSFYDCVLPPTLAVYHDAVAASGHVTSDAGFYKNKAPGASFNESSWLYALYAKKNLSRCVIPSDFESAKKSLYILDAAKQIIDGYISFTWSPTRMELTKEWPKIRSGYDKIRQTMGNKYYTVSVPKGVINTNGKYEAMIHMQMAQLH</sequence>
<accession>A0A845UD36</accession>
<evidence type="ECO:0000313" key="2">
    <source>
        <dbReference type="EMBL" id="NDU41855.1"/>
    </source>
</evidence>
<evidence type="ECO:0000256" key="1">
    <source>
        <dbReference type="SAM" id="SignalP"/>
    </source>
</evidence>
<evidence type="ECO:0000313" key="3">
    <source>
        <dbReference type="EMBL" id="NDU43265.1"/>
    </source>
</evidence>
<organism evidence="3">
    <name type="scientific">Acidithiobacillus ferrianus</name>
    <dbReference type="NCBI Taxonomy" id="2678518"/>
    <lineage>
        <taxon>Bacteria</taxon>
        <taxon>Pseudomonadati</taxon>
        <taxon>Pseudomonadota</taxon>
        <taxon>Acidithiobacillia</taxon>
        <taxon>Acidithiobacillales</taxon>
        <taxon>Acidithiobacillaceae</taxon>
        <taxon>Acidithiobacillus</taxon>
    </lineage>
</organism>
<protein>
    <submittedName>
        <fullName evidence="3">Uncharacterized protein</fullName>
    </submittedName>
</protein>
<reference evidence="3" key="1">
    <citation type="submission" date="2019-11" db="EMBL/GenBank/DDBJ databases">
        <title>Acidithiobacillus ferrianus sp. nov.: a facultatively anaerobic and extremely acidophilic chemolithoautotroph.</title>
        <authorList>
            <person name="Norris P.R."/>
            <person name="Falagan C."/>
            <person name="Moya-Beltran A."/>
            <person name="Castro M."/>
            <person name="Quatrini R."/>
            <person name="Johnson D.B."/>
        </authorList>
    </citation>
    <scope>NUCLEOTIDE SEQUENCE [LARGE SCALE GENOMIC DNA]</scope>
    <source>
        <strain evidence="3">MG</strain>
    </source>
</reference>
<proteinExistence type="predicted"/>
<name>A0A845UD36_9PROT</name>
<keyword evidence="1" id="KW-0732">Signal</keyword>
<feature type="chain" id="PRO_5041622181" evidence="1">
    <location>
        <begin position="26"/>
        <end position="175"/>
    </location>
</feature>
<comment type="caution">
    <text evidence="3">The sequence shown here is derived from an EMBL/GenBank/DDBJ whole genome shotgun (WGS) entry which is preliminary data.</text>
</comment>
<dbReference type="RefSeq" id="WP_163096828.1">
    <property type="nucleotide sequence ID" value="NZ_CP127524.1"/>
</dbReference>